<evidence type="ECO:0000313" key="7">
    <source>
        <dbReference type="Proteomes" id="UP000272117"/>
    </source>
</evidence>
<keyword evidence="5" id="KW-0732">Signal</keyword>
<reference evidence="6 7" key="1">
    <citation type="submission" date="2018-11" db="EMBL/GenBank/DDBJ databases">
        <title>Rufibacter latericius sp. nov., isolated from water in Baiyang Lake.</title>
        <authorList>
            <person name="Yang Y."/>
        </authorList>
    </citation>
    <scope>NUCLEOTIDE SEQUENCE [LARGE SCALE GENOMIC DNA]</scope>
    <source>
        <strain evidence="6 7">R-22-1c-1</strain>
    </source>
</reference>
<dbReference type="RefSeq" id="WP_123125303.1">
    <property type="nucleotide sequence ID" value="NZ_RJJD01000001.1"/>
</dbReference>
<accession>A0A3M9N0V7</accession>
<dbReference type="InterPro" id="IPR023296">
    <property type="entry name" value="Glyco_hydro_beta-prop_sf"/>
</dbReference>
<keyword evidence="3 4" id="KW-0326">Glycosidase</keyword>
<dbReference type="PANTHER" id="PTHR22925:SF3">
    <property type="entry name" value="GLYCOSYL HYDROLASE FAMILY PROTEIN 43"/>
    <property type="match status" value="1"/>
</dbReference>
<dbReference type="PANTHER" id="PTHR22925">
    <property type="entry name" value="GLYCOSYL HYDROLASE 43 FAMILY MEMBER"/>
    <property type="match status" value="1"/>
</dbReference>
<dbReference type="Pfam" id="PF04616">
    <property type="entry name" value="Glyco_hydro_43"/>
    <property type="match status" value="1"/>
</dbReference>
<gene>
    <name evidence="6" type="ORF">EFB08_02435</name>
</gene>
<dbReference type="Proteomes" id="UP000272117">
    <property type="component" value="Unassembled WGS sequence"/>
</dbReference>
<evidence type="ECO:0000256" key="1">
    <source>
        <dbReference type="ARBA" id="ARBA00009865"/>
    </source>
</evidence>
<dbReference type="OrthoDB" id="273314at2"/>
<dbReference type="Gene3D" id="2.115.10.20">
    <property type="entry name" value="Glycosyl hydrolase domain, family 43"/>
    <property type="match status" value="1"/>
</dbReference>
<name>A0A3M9N0V7_9BACT</name>
<organism evidence="6 7">
    <name type="scientific">Rufibacter latericius</name>
    <dbReference type="NCBI Taxonomy" id="2487040"/>
    <lineage>
        <taxon>Bacteria</taxon>
        <taxon>Pseudomonadati</taxon>
        <taxon>Bacteroidota</taxon>
        <taxon>Cytophagia</taxon>
        <taxon>Cytophagales</taxon>
        <taxon>Hymenobacteraceae</taxon>
        <taxon>Rufibacter</taxon>
    </lineage>
</organism>
<sequence>MRRLIGCLFLFLMLAGSFSLPAQKKQETPAAIKPGEIWPDTDGKHINAHGGGILFHKGTYYWFGEHKTAGRGGNSTLFGVGSYSSKDLTSWKNEGIVLKVEQQDTTSEIIKGCVIERPKVVYNAKTKKFVMWFHLELKGKGYEAARTGVATSDSPTGPFTYLKSYRPNAGVWPINVPVSLKEKQVDETNLKWWTPEWTKEVQDGLFIRRDFAQGQMARDMTVFVDDDGKAYHIHSSEENLTLHISELSDDYLSFTGKWSVLAPAGHNEAPAICKRNGKYYMITSGCTGWDPNAARSFVAESIMGPWKALGNPCVGEGANLTFESQSTYLLPVQGKKDAFIFMADRWHPKNPIDGRYVWLPLQFEDDKPVLKWQDSWDLSVFDQKAKEKKASTRKDKAALR</sequence>
<dbReference type="AlphaFoldDB" id="A0A3M9N0V7"/>
<evidence type="ECO:0000256" key="3">
    <source>
        <dbReference type="ARBA" id="ARBA00023295"/>
    </source>
</evidence>
<proteinExistence type="inferred from homology"/>
<evidence type="ECO:0000256" key="5">
    <source>
        <dbReference type="SAM" id="SignalP"/>
    </source>
</evidence>
<feature type="signal peptide" evidence="5">
    <location>
        <begin position="1"/>
        <end position="22"/>
    </location>
</feature>
<dbReference type="GO" id="GO:0004553">
    <property type="term" value="F:hydrolase activity, hydrolyzing O-glycosyl compounds"/>
    <property type="evidence" value="ECO:0007669"/>
    <property type="project" value="InterPro"/>
</dbReference>
<feature type="chain" id="PRO_5018282129" evidence="5">
    <location>
        <begin position="23"/>
        <end position="400"/>
    </location>
</feature>
<comment type="caution">
    <text evidence="6">The sequence shown here is derived from an EMBL/GenBank/DDBJ whole genome shotgun (WGS) entry which is preliminary data.</text>
</comment>
<protein>
    <submittedName>
        <fullName evidence="6">Beta-glucanase</fullName>
    </submittedName>
</protein>
<dbReference type="SUPFAM" id="SSF75005">
    <property type="entry name" value="Arabinanase/levansucrase/invertase"/>
    <property type="match status" value="1"/>
</dbReference>
<keyword evidence="2 4" id="KW-0378">Hydrolase</keyword>
<evidence type="ECO:0000256" key="2">
    <source>
        <dbReference type="ARBA" id="ARBA00022801"/>
    </source>
</evidence>
<dbReference type="GO" id="GO:0005975">
    <property type="term" value="P:carbohydrate metabolic process"/>
    <property type="evidence" value="ECO:0007669"/>
    <property type="project" value="InterPro"/>
</dbReference>
<dbReference type="InterPro" id="IPR006710">
    <property type="entry name" value="Glyco_hydro_43"/>
</dbReference>
<comment type="similarity">
    <text evidence="1 4">Belongs to the glycosyl hydrolase 43 family.</text>
</comment>
<dbReference type="CDD" id="cd18825">
    <property type="entry name" value="GH43_CtGH43-like"/>
    <property type="match status" value="1"/>
</dbReference>
<keyword evidence="7" id="KW-1185">Reference proteome</keyword>
<evidence type="ECO:0000256" key="4">
    <source>
        <dbReference type="RuleBase" id="RU361187"/>
    </source>
</evidence>
<dbReference type="EMBL" id="RJJD01000001">
    <property type="protein sequence ID" value="RNI31400.1"/>
    <property type="molecule type" value="Genomic_DNA"/>
</dbReference>
<evidence type="ECO:0000313" key="6">
    <source>
        <dbReference type="EMBL" id="RNI31400.1"/>
    </source>
</evidence>